<reference evidence="14" key="2">
    <citation type="submission" date="2025-09" db="UniProtKB">
        <authorList>
            <consortium name="Ensembl"/>
        </authorList>
    </citation>
    <scope>IDENTIFICATION</scope>
</reference>
<keyword evidence="2" id="KW-0813">Transport</keyword>
<evidence type="ECO:0000256" key="2">
    <source>
        <dbReference type="ARBA" id="ARBA00022448"/>
    </source>
</evidence>
<keyword evidence="9" id="KW-0496">Mitochondrion</keyword>
<evidence type="ECO:0000313" key="15">
    <source>
        <dbReference type="Proteomes" id="UP000694569"/>
    </source>
</evidence>
<keyword evidence="5" id="KW-0732">Signal</keyword>
<keyword evidence="3" id="KW-0679">Respiratory chain</keyword>
<evidence type="ECO:0000256" key="9">
    <source>
        <dbReference type="ARBA" id="ARBA00023128"/>
    </source>
</evidence>
<evidence type="ECO:0008006" key="16">
    <source>
        <dbReference type="Google" id="ProtNLM"/>
    </source>
</evidence>
<proteinExistence type="inferred from homology"/>
<evidence type="ECO:0000256" key="4">
    <source>
        <dbReference type="ARBA" id="ARBA00022692"/>
    </source>
</evidence>
<evidence type="ECO:0000256" key="10">
    <source>
        <dbReference type="ARBA" id="ARBA00023136"/>
    </source>
</evidence>
<dbReference type="Ensembl" id="ENSLLET00000043022.1">
    <property type="protein sequence ID" value="ENSLLEP00000041357.1"/>
    <property type="gene ID" value="ENSLLEG00000026322.1"/>
</dbReference>
<protein>
    <recommendedName>
        <fullName evidence="16">Protein CCSMST1</fullName>
    </recommendedName>
</protein>
<dbReference type="GO" id="GO:0005743">
    <property type="term" value="C:mitochondrial inner membrane"/>
    <property type="evidence" value="ECO:0007669"/>
    <property type="project" value="UniProtKB-SubCell"/>
</dbReference>
<keyword evidence="15" id="KW-1185">Reference proteome</keyword>
<keyword evidence="6" id="KW-0999">Mitochondrion inner membrane</keyword>
<evidence type="ECO:0000256" key="11">
    <source>
        <dbReference type="ARBA" id="ARBA00034713"/>
    </source>
</evidence>
<evidence type="ECO:0000313" key="14">
    <source>
        <dbReference type="Ensembl" id="ENSLLEP00000041357.1"/>
    </source>
</evidence>
<evidence type="ECO:0000256" key="12">
    <source>
        <dbReference type="SAM" id="MobiDB-lite"/>
    </source>
</evidence>
<dbReference type="Pfam" id="PF15013">
    <property type="entry name" value="CCSMST1"/>
    <property type="match status" value="1"/>
</dbReference>
<dbReference type="PRINTS" id="PR02042">
    <property type="entry name" value="CCSMST1"/>
</dbReference>
<keyword evidence="4 13" id="KW-0812">Transmembrane</keyword>
<keyword evidence="8 13" id="KW-1133">Transmembrane helix</keyword>
<dbReference type="PANTHER" id="PTHR35268">
    <property type="entry name" value="PROTEIN CCSMST1"/>
    <property type="match status" value="1"/>
</dbReference>
<evidence type="ECO:0000256" key="5">
    <source>
        <dbReference type="ARBA" id="ARBA00022729"/>
    </source>
</evidence>
<keyword evidence="10 13" id="KW-0472">Membrane</keyword>
<evidence type="ECO:0000256" key="8">
    <source>
        <dbReference type="ARBA" id="ARBA00022989"/>
    </source>
</evidence>
<sequence length="120" mass="14006">MRGSVWRFPFSRLTQSPLVTRHVRTLRSNVSPDNKETENSKPLKFSTSKASNRNWSFKKSLGSEDSRPLWQVFSVSALISAIMLWTVFRKETKFDEILFRPIDHLNKDSETNETDTARKE</sequence>
<dbReference type="AlphaFoldDB" id="A0A8C5QRK4"/>
<dbReference type="PANTHER" id="PTHR35268:SF1">
    <property type="entry name" value="UBIQUINOL-CYTOCHROME-C REDUCTASE COMPLEX ASSEMBLY FACTOR 4"/>
    <property type="match status" value="1"/>
</dbReference>
<evidence type="ECO:0000256" key="1">
    <source>
        <dbReference type="ARBA" id="ARBA00004434"/>
    </source>
</evidence>
<accession>A0A8C5QRK4</accession>
<evidence type="ECO:0000256" key="13">
    <source>
        <dbReference type="SAM" id="Phobius"/>
    </source>
</evidence>
<name>A0A8C5QRK4_9ANUR</name>
<feature type="region of interest" description="Disordered" evidence="12">
    <location>
        <begin position="26"/>
        <end position="47"/>
    </location>
</feature>
<dbReference type="OrthoDB" id="5783753at2759"/>
<comment type="similarity">
    <text evidence="11">Belongs to the UQCC4 family.</text>
</comment>
<evidence type="ECO:0000256" key="3">
    <source>
        <dbReference type="ARBA" id="ARBA00022660"/>
    </source>
</evidence>
<dbReference type="Proteomes" id="UP000694569">
    <property type="component" value="Unplaced"/>
</dbReference>
<comment type="subcellular location">
    <subcellularLocation>
        <location evidence="1">Mitochondrion inner membrane</location>
        <topology evidence="1">Single-pass membrane protein</topology>
    </subcellularLocation>
</comment>
<dbReference type="InterPro" id="IPR023248">
    <property type="entry name" value="UQCC4_vert"/>
</dbReference>
<feature type="transmembrane region" description="Helical" evidence="13">
    <location>
        <begin position="69"/>
        <end position="88"/>
    </location>
</feature>
<dbReference type="InterPro" id="IPR029160">
    <property type="entry name" value="UQCC4"/>
</dbReference>
<organism evidence="14 15">
    <name type="scientific">Leptobrachium leishanense</name>
    <name type="common">Leishan spiny toad</name>
    <dbReference type="NCBI Taxonomy" id="445787"/>
    <lineage>
        <taxon>Eukaryota</taxon>
        <taxon>Metazoa</taxon>
        <taxon>Chordata</taxon>
        <taxon>Craniata</taxon>
        <taxon>Vertebrata</taxon>
        <taxon>Euteleostomi</taxon>
        <taxon>Amphibia</taxon>
        <taxon>Batrachia</taxon>
        <taxon>Anura</taxon>
        <taxon>Pelobatoidea</taxon>
        <taxon>Megophryidae</taxon>
        <taxon>Leptobrachium</taxon>
    </lineage>
</organism>
<evidence type="ECO:0000256" key="6">
    <source>
        <dbReference type="ARBA" id="ARBA00022792"/>
    </source>
</evidence>
<keyword evidence="7" id="KW-0249">Electron transport</keyword>
<reference evidence="14" key="1">
    <citation type="submission" date="2025-08" db="UniProtKB">
        <authorList>
            <consortium name="Ensembl"/>
        </authorList>
    </citation>
    <scope>IDENTIFICATION</scope>
</reference>
<evidence type="ECO:0000256" key="7">
    <source>
        <dbReference type="ARBA" id="ARBA00022982"/>
    </source>
</evidence>